<keyword evidence="3" id="KW-1185">Reference proteome</keyword>
<accession>A0A2V4DUE1</accession>
<dbReference type="OrthoDB" id="79831at2"/>
<dbReference type="EMBL" id="QGLO01000004">
    <property type="protein sequence ID" value="PXY91761.1"/>
    <property type="molecule type" value="Genomic_DNA"/>
</dbReference>
<evidence type="ECO:0000259" key="1">
    <source>
        <dbReference type="Pfam" id="PF10549"/>
    </source>
</evidence>
<dbReference type="Pfam" id="PF10549">
    <property type="entry name" value="ORF11CD3"/>
    <property type="match status" value="1"/>
</dbReference>
<dbReference type="Proteomes" id="UP000247673">
    <property type="component" value="Unassembled WGS sequence"/>
</dbReference>
<comment type="caution">
    <text evidence="2">The sequence shown here is derived from an EMBL/GenBank/DDBJ whole genome shotgun (WGS) entry which is preliminary data.</text>
</comment>
<protein>
    <recommendedName>
        <fullName evidence="1">Bacteriophage P22 Orf201 C-terminal domain-containing protein</fullName>
    </recommendedName>
</protein>
<name>A0A2V4DUE1_9GAMM</name>
<dbReference type="InterPro" id="IPR018877">
    <property type="entry name" value="Phage_P22_Orf201_C"/>
</dbReference>
<sequence length="57" mass="6950">MQHSHIKQYNDLMLEYMKEKDIASLSGRLLRKRQDKKLAYQSRMKELEEQDQIKLLV</sequence>
<evidence type="ECO:0000313" key="3">
    <source>
        <dbReference type="Proteomes" id="UP000247673"/>
    </source>
</evidence>
<reference evidence="2 3" key="1">
    <citation type="submission" date="2018-05" db="EMBL/GenBank/DDBJ databases">
        <title>Reference genomes for bee gut microbiota database.</title>
        <authorList>
            <person name="Ellegaard K.M."/>
        </authorList>
    </citation>
    <scope>NUCLEOTIDE SEQUENCE [LARGE SCALE GENOMIC DNA]</scope>
    <source>
        <strain evidence="2 3">ESL0172</strain>
    </source>
</reference>
<organism evidence="2 3">
    <name type="scientific">Gilliamella apis</name>
    <dbReference type="NCBI Taxonomy" id="1970738"/>
    <lineage>
        <taxon>Bacteria</taxon>
        <taxon>Pseudomonadati</taxon>
        <taxon>Pseudomonadota</taxon>
        <taxon>Gammaproteobacteria</taxon>
        <taxon>Orbales</taxon>
        <taxon>Orbaceae</taxon>
        <taxon>Gilliamella</taxon>
    </lineage>
</organism>
<proteinExistence type="predicted"/>
<dbReference type="RefSeq" id="WP_110447694.1">
    <property type="nucleotide sequence ID" value="NZ_CP132381.1"/>
</dbReference>
<gene>
    <name evidence="2" type="ORF">DKK78_05435</name>
</gene>
<evidence type="ECO:0000313" key="2">
    <source>
        <dbReference type="EMBL" id="PXY91761.1"/>
    </source>
</evidence>
<dbReference type="AlphaFoldDB" id="A0A2V4DUE1"/>
<feature type="domain" description="Bacteriophage P22 Orf201 C-terminal" evidence="1">
    <location>
        <begin position="5"/>
        <end position="55"/>
    </location>
</feature>